<protein>
    <submittedName>
        <fullName evidence="2">Uncharacterized protein</fullName>
    </submittedName>
</protein>
<feature type="region of interest" description="Disordered" evidence="1">
    <location>
        <begin position="29"/>
        <end position="77"/>
    </location>
</feature>
<dbReference type="AlphaFoldDB" id="A0A060X1B1"/>
<sequence>MILNWCQTNHNCLSHCCGRAAMNKNFDDEDSVDGGRSCSSASSSKAPPSGRRTVAAASVRRPSSATGSGKISAKDAAAGAVDEEDFIKAFEEVPTIQIHSNREMEENLSKVREVLSDDKNDWEHRVIAVRTTTTNDQCLHDHLSTLYCIFWLC</sequence>
<feature type="compositionally biased region" description="Low complexity" evidence="1">
    <location>
        <begin position="34"/>
        <end position="66"/>
    </location>
</feature>
<evidence type="ECO:0000313" key="3">
    <source>
        <dbReference type="Proteomes" id="UP000193380"/>
    </source>
</evidence>
<dbReference type="Gene3D" id="1.25.10.10">
    <property type="entry name" value="Leucine-rich Repeat Variant"/>
    <property type="match status" value="1"/>
</dbReference>
<evidence type="ECO:0000256" key="1">
    <source>
        <dbReference type="SAM" id="MobiDB-lite"/>
    </source>
</evidence>
<gene>
    <name evidence="2" type="ORF">GSONMT00044301001</name>
</gene>
<reference evidence="2" key="1">
    <citation type="journal article" date="2014" name="Nat. Commun.">
        <title>The rainbow trout genome provides novel insights into evolution after whole-genome duplication in vertebrates.</title>
        <authorList>
            <person name="Berthelot C."/>
            <person name="Brunet F."/>
            <person name="Chalopin D."/>
            <person name="Juanchich A."/>
            <person name="Bernard M."/>
            <person name="Noel B."/>
            <person name="Bento P."/>
            <person name="Da Silva C."/>
            <person name="Labadie K."/>
            <person name="Alberti A."/>
            <person name="Aury J.M."/>
            <person name="Louis A."/>
            <person name="Dehais P."/>
            <person name="Bardou P."/>
            <person name="Montfort J."/>
            <person name="Klopp C."/>
            <person name="Cabau C."/>
            <person name="Gaspin C."/>
            <person name="Thorgaard G.H."/>
            <person name="Boussaha M."/>
            <person name="Quillet E."/>
            <person name="Guyomard R."/>
            <person name="Galiana D."/>
            <person name="Bobe J."/>
            <person name="Volff J.N."/>
            <person name="Genet C."/>
            <person name="Wincker P."/>
            <person name="Jaillon O."/>
            <person name="Roest Crollius H."/>
            <person name="Guiguen Y."/>
        </authorList>
    </citation>
    <scope>NUCLEOTIDE SEQUENCE [LARGE SCALE GENOMIC DNA]</scope>
</reference>
<dbReference type="Proteomes" id="UP000193380">
    <property type="component" value="Unassembled WGS sequence"/>
</dbReference>
<dbReference type="InterPro" id="IPR011989">
    <property type="entry name" value="ARM-like"/>
</dbReference>
<dbReference type="EMBL" id="FR904751">
    <property type="protein sequence ID" value="CDQ71124.1"/>
    <property type="molecule type" value="Genomic_DNA"/>
</dbReference>
<proteinExistence type="predicted"/>
<evidence type="ECO:0000313" key="2">
    <source>
        <dbReference type="EMBL" id="CDQ71124.1"/>
    </source>
</evidence>
<reference evidence="2" key="2">
    <citation type="submission" date="2014-03" db="EMBL/GenBank/DDBJ databases">
        <authorList>
            <person name="Genoscope - CEA"/>
        </authorList>
    </citation>
    <scope>NUCLEOTIDE SEQUENCE</scope>
</reference>
<name>A0A060X1B1_ONCMY</name>
<dbReference type="PaxDb" id="8022-A0A060X1B1"/>
<dbReference type="STRING" id="8022.A0A060X1B1"/>
<accession>A0A060X1B1</accession>
<organism evidence="2 3">
    <name type="scientific">Oncorhynchus mykiss</name>
    <name type="common">Rainbow trout</name>
    <name type="synonym">Salmo gairdneri</name>
    <dbReference type="NCBI Taxonomy" id="8022"/>
    <lineage>
        <taxon>Eukaryota</taxon>
        <taxon>Metazoa</taxon>
        <taxon>Chordata</taxon>
        <taxon>Craniata</taxon>
        <taxon>Vertebrata</taxon>
        <taxon>Euteleostomi</taxon>
        <taxon>Actinopterygii</taxon>
        <taxon>Neopterygii</taxon>
        <taxon>Teleostei</taxon>
        <taxon>Protacanthopterygii</taxon>
        <taxon>Salmoniformes</taxon>
        <taxon>Salmonidae</taxon>
        <taxon>Salmoninae</taxon>
        <taxon>Oncorhynchus</taxon>
    </lineage>
</organism>